<dbReference type="AlphaFoldDB" id="A0AAV5IL69"/>
<dbReference type="Proteomes" id="UP001054252">
    <property type="component" value="Unassembled WGS sequence"/>
</dbReference>
<organism evidence="2 3">
    <name type="scientific">Rubroshorea leprosula</name>
    <dbReference type="NCBI Taxonomy" id="152421"/>
    <lineage>
        <taxon>Eukaryota</taxon>
        <taxon>Viridiplantae</taxon>
        <taxon>Streptophyta</taxon>
        <taxon>Embryophyta</taxon>
        <taxon>Tracheophyta</taxon>
        <taxon>Spermatophyta</taxon>
        <taxon>Magnoliopsida</taxon>
        <taxon>eudicotyledons</taxon>
        <taxon>Gunneridae</taxon>
        <taxon>Pentapetalae</taxon>
        <taxon>rosids</taxon>
        <taxon>malvids</taxon>
        <taxon>Malvales</taxon>
        <taxon>Dipterocarpaceae</taxon>
        <taxon>Rubroshorea</taxon>
    </lineage>
</organism>
<proteinExistence type="predicted"/>
<dbReference type="EMBL" id="BPVZ01000014">
    <property type="protein sequence ID" value="GKU99355.1"/>
    <property type="molecule type" value="Genomic_DNA"/>
</dbReference>
<evidence type="ECO:0000313" key="3">
    <source>
        <dbReference type="Proteomes" id="UP001054252"/>
    </source>
</evidence>
<keyword evidence="1" id="KW-0812">Transmembrane</keyword>
<feature type="transmembrane region" description="Helical" evidence="1">
    <location>
        <begin position="41"/>
        <end position="61"/>
    </location>
</feature>
<comment type="caution">
    <text evidence="2">The sequence shown here is derived from an EMBL/GenBank/DDBJ whole genome shotgun (WGS) entry which is preliminary data.</text>
</comment>
<accession>A0AAV5IL69</accession>
<evidence type="ECO:0000256" key="1">
    <source>
        <dbReference type="SAM" id="Phobius"/>
    </source>
</evidence>
<keyword evidence="1" id="KW-1133">Transmembrane helix</keyword>
<name>A0AAV5IL69_9ROSI</name>
<protein>
    <submittedName>
        <fullName evidence="2">Uncharacterized protein</fullName>
    </submittedName>
</protein>
<keyword evidence="3" id="KW-1185">Reference proteome</keyword>
<sequence>MANKIKPDSALLLLLPCTEQNPATTDSPPLKKNRENPGSALFLPSFRQLLLLVGVIFPVLIPNFSPNCRRPSLSLQLRFACWNSGS</sequence>
<reference evidence="2 3" key="1">
    <citation type="journal article" date="2021" name="Commun. Biol.">
        <title>The genome of Shorea leprosula (Dipterocarpaceae) highlights the ecological relevance of drought in aseasonal tropical rainforests.</title>
        <authorList>
            <person name="Ng K.K.S."/>
            <person name="Kobayashi M.J."/>
            <person name="Fawcett J.A."/>
            <person name="Hatakeyama M."/>
            <person name="Paape T."/>
            <person name="Ng C.H."/>
            <person name="Ang C.C."/>
            <person name="Tnah L.H."/>
            <person name="Lee C.T."/>
            <person name="Nishiyama T."/>
            <person name="Sese J."/>
            <person name="O'Brien M.J."/>
            <person name="Copetti D."/>
            <person name="Mohd Noor M.I."/>
            <person name="Ong R.C."/>
            <person name="Putra M."/>
            <person name="Sireger I.Z."/>
            <person name="Indrioko S."/>
            <person name="Kosugi Y."/>
            <person name="Izuno A."/>
            <person name="Isagi Y."/>
            <person name="Lee S.L."/>
            <person name="Shimizu K.K."/>
        </authorList>
    </citation>
    <scope>NUCLEOTIDE SEQUENCE [LARGE SCALE GENOMIC DNA]</scope>
    <source>
        <strain evidence="2">214</strain>
    </source>
</reference>
<evidence type="ECO:0000313" key="2">
    <source>
        <dbReference type="EMBL" id="GKU99355.1"/>
    </source>
</evidence>
<keyword evidence="1" id="KW-0472">Membrane</keyword>
<gene>
    <name evidence="2" type="ORF">SLEP1_g12218</name>
</gene>